<accession>A0AAD4KDY5</accession>
<dbReference type="GeneID" id="70242634"/>
<dbReference type="EMBL" id="JAJTJA010000015">
    <property type="protein sequence ID" value="KAH8689554.1"/>
    <property type="molecule type" value="Genomic_DNA"/>
</dbReference>
<proteinExistence type="predicted"/>
<name>A0AAD4KDY5_9EURO</name>
<sequence length="292" mass="33573">MLKKSGWSPKEDPRVRDEFSKIHMKLRQWARNYGVLAFEDIEEVPAAEKDRIIGLLDGYSFETDWKTLITKASIPRNKIPAILLQSLLAKDVFEWVFGDPFFSFAEIDNTSSLPNSKEWKHVYREMIKVDEPEAHIWRSQTLRILSTVTNPSTESHLARRIRLLSSQKAAGFLTSPASLLLRQASKPGSGDKCTQDVQKLYHEVAEFALLLWTQRTFIKLYSQHELPKFYISNPKTEAHSLHHLDEDDTRLDGKDVLLFVQPAVVAFGNEDAENYDRSKIWAPATVMVDERS</sequence>
<dbReference type="Proteomes" id="UP001201262">
    <property type="component" value="Unassembled WGS sequence"/>
</dbReference>
<gene>
    <name evidence="1" type="ORF">BGW36DRAFT_308588</name>
</gene>
<evidence type="ECO:0000313" key="1">
    <source>
        <dbReference type="EMBL" id="KAH8689554.1"/>
    </source>
</evidence>
<protein>
    <submittedName>
        <fullName evidence="1">Uncharacterized protein</fullName>
    </submittedName>
</protein>
<dbReference type="RefSeq" id="XP_046065908.1">
    <property type="nucleotide sequence ID" value="XM_046212347.1"/>
</dbReference>
<evidence type="ECO:0000313" key="2">
    <source>
        <dbReference type="Proteomes" id="UP001201262"/>
    </source>
</evidence>
<keyword evidence="2" id="KW-1185">Reference proteome</keyword>
<organism evidence="1 2">
    <name type="scientific">Talaromyces proteolyticus</name>
    <dbReference type="NCBI Taxonomy" id="1131652"/>
    <lineage>
        <taxon>Eukaryota</taxon>
        <taxon>Fungi</taxon>
        <taxon>Dikarya</taxon>
        <taxon>Ascomycota</taxon>
        <taxon>Pezizomycotina</taxon>
        <taxon>Eurotiomycetes</taxon>
        <taxon>Eurotiomycetidae</taxon>
        <taxon>Eurotiales</taxon>
        <taxon>Trichocomaceae</taxon>
        <taxon>Talaromyces</taxon>
        <taxon>Talaromyces sect. Bacilispori</taxon>
    </lineage>
</organism>
<comment type="caution">
    <text evidence="1">The sequence shown here is derived from an EMBL/GenBank/DDBJ whole genome shotgun (WGS) entry which is preliminary data.</text>
</comment>
<dbReference type="AlphaFoldDB" id="A0AAD4KDY5"/>
<reference evidence="1" key="1">
    <citation type="submission" date="2021-12" db="EMBL/GenBank/DDBJ databases">
        <title>Convergent genome expansion in fungi linked to evolution of root-endophyte symbiosis.</title>
        <authorList>
            <consortium name="DOE Joint Genome Institute"/>
            <person name="Ke Y.-H."/>
            <person name="Bonito G."/>
            <person name="Liao H.-L."/>
            <person name="Looney B."/>
            <person name="Rojas-Flechas A."/>
            <person name="Nash J."/>
            <person name="Hameed K."/>
            <person name="Schadt C."/>
            <person name="Martin F."/>
            <person name="Crous P.W."/>
            <person name="Miettinen O."/>
            <person name="Magnuson J.K."/>
            <person name="Labbe J."/>
            <person name="Jacobson D."/>
            <person name="Doktycz M.J."/>
            <person name="Veneault-Fourrey C."/>
            <person name="Kuo A."/>
            <person name="Mondo S."/>
            <person name="Calhoun S."/>
            <person name="Riley R."/>
            <person name="Ohm R."/>
            <person name="LaButti K."/>
            <person name="Andreopoulos B."/>
            <person name="Pangilinan J."/>
            <person name="Nolan M."/>
            <person name="Tritt A."/>
            <person name="Clum A."/>
            <person name="Lipzen A."/>
            <person name="Daum C."/>
            <person name="Barry K."/>
            <person name="Grigoriev I.V."/>
            <person name="Vilgalys R."/>
        </authorList>
    </citation>
    <scope>NUCLEOTIDE SEQUENCE</scope>
    <source>
        <strain evidence="1">PMI_201</strain>
    </source>
</reference>